<sequence length="1196" mass="129542">MEKRTLHFSLPHVPEQRGLLLHANLRDYALLPHSPATRLRAGQQPTEAFGSPPPPDLTHYIDQLELPGTRPSLLYVTAPALTAAHGQPARQLLAMKIHVPAAGRAAARARHEAERAEAAAAAEDDAGELPDFRRYRLRRTTGPTLRTANQSHLDTAIALLFKHPELLNLSQENEGEVPAYILDIIEDAIGYDGMVLPDTIGKLGAAWKKSVPVLDEPGPDGARRQMTTPGENPGDPPVLLFSDELVPAVKAALVGPLRLALKEVKDCQFLRGQQWTVQPGTVGQEQPERHATGEAMLRATGASHAFKWSLSNLTPSAGLAIDPRVRYESAPRSAEGRWQAEGLWYDEQQPAATRLTPELAASFAAGRLVLLIVTASYPQGLFRVPLVPAAAPHGTGSTVEVNQKSTAGQPDAAVQARFELSEDRTALTWRCQGQGLGDNASAALHLRTDDGSTRPVYDLDLRNECNDQYDGTLHVTCTNHWLRHLGAYVQFLDGAGQPMTPPDWDDQLPGWVPNAFQRNKTKKFLDILPPVNMMCGIPVQSDPIVLRIPIPKGAQAIRLLTGGLGTGEYDEDVCGAGVLMTACMELALPLLVLTLGSAIADSAVVNRIIKNKPVFYSILAVGAGVVGAFTGKEINRRGNSEIPLLQVSNALGPLLLKTGLKKFIAQKATEGAAARAIPFVGLAFQVFGAVVTVASLAQTTVAILQSPFCYRTDIGRAIDLEVELTPDLRFHKFPSLARRYRVLVTYDKSATTQLMEGVLDGRPRSEPIRVLFRDVPGGGRLKVFVFMYAANGWQAGQGESGWLRAEGNADALLRVPDLRVTENAIPLTTASVYTHLAKLAYQHGRHVWLADALAPTATPATPTDARHQVLRHLSITLAQAPAALGYCWQATGLNLPRDTNPAGPPTNEALYALQSISILEDPERGYAAAPVGYSQPPGLLYDLGTSDEGEGRNFFIEGLPNGEFHLRRLRPAFDEVARQVVPPVFAAGSDESWGCFPVKLDRYVVHPQGWVLGLSYGTAKLFMCRLPAAARPNDEAPKASLASGEGVREGLLLNPSALAIGLDGAVLVLENQRVQAFDLHGNPVPYFRDPQQPDQKISTLALNQPKGTQYLDLAVEGKGYLYVLARQGAGRRPEDYRLTIYTPDGELLVTTPRMAADKLTVGLDRSVYTLNYEVFEGPNGRTEPSISQWIPPAPAV</sequence>
<organism evidence="2 3">
    <name type="scientific">Hymenobacter cyanobacteriorum</name>
    <dbReference type="NCBI Taxonomy" id="2926463"/>
    <lineage>
        <taxon>Bacteria</taxon>
        <taxon>Pseudomonadati</taxon>
        <taxon>Bacteroidota</taxon>
        <taxon>Cytophagia</taxon>
        <taxon>Cytophagales</taxon>
        <taxon>Hymenobacteraceae</taxon>
        <taxon>Hymenobacter</taxon>
    </lineage>
</organism>
<evidence type="ECO:0000313" key="2">
    <source>
        <dbReference type="EMBL" id="MCI1186942.1"/>
    </source>
</evidence>
<accession>A0A9X1VE01</accession>
<dbReference type="EMBL" id="JALBGC010000002">
    <property type="protein sequence ID" value="MCI1186942.1"/>
    <property type="molecule type" value="Genomic_DNA"/>
</dbReference>
<dbReference type="RefSeq" id="WP_241935225.1">
    <property type="nucleotide sequence ID" value="NZ_JALBGC010000002.1"/>
</dbReference>
<comment type="caution">
    <text evidence="2">The sequence shown here is derived from an EMBL/GenBank/DDBJ whole genome shotgun (WGS) entry which is preliminary data.</text>
</comment>
<reference evidence="2" key="1">
    <citation type="submission" date="2022-03" db="EMBL/GenBank/DDBJ databases">
        <title>Bacterial whole genome sequence for Hymenobacter sp. DH14.</title>
        <authorList>
            <person name="Le V."/>
        </authorList>
    </citation>
    <scope>NUCLEOTIDE SEQUENCE</scope>
    <source>
        <strain evidence="2">DH14</strain>
    </source>
</reference>
<proteinExistence type="predicted"/>
<evidence type="ECO:0000313" key="3">
    <source>
        <dbReference type="Proteomes" id="UP001139193"/>
    </source>
</evidence>
<gene>
    <name evidence="2" type="ORF">MON38_05885</name>
</gene>
<keyword evidence="3" id="KW-1185">Reference proteome</keyword>
<dbReference type="Proteomes" id="UP001139193">
    <property type="component" value="Unassembled WGS sequence"/>
</dbReference>
<dbReference type="AlphaFoldDB" id="A0A9X1VE01"/>
<feature type="region of interest" description="Disordered" evidence="1">
    <location>
        <begin position="214"/>
        <end position="234"/>
    </location>
</feature>
<evidence type="ECO:0000256" key="1">
    <source>
        <dbReference type="SAM" id="MobiDB-lite"/>
    </source>
</evidence>
<name>A0A9X1VE01_9BACT</name>
<protein>
    <submittedName>
        <fullName evidence="2">Uncharacterized protein</fullName>
    </submittedName>
</protein>